<dbReference type="OrthoDB" id="4069860at2759"/>
<accession>A0A1G4K0Z5</accession>
<evidence type="ECO:0000313" key="4">
    <source>
        <dbReference type="Proteomes" id="UP000191024"/>
    </source>
</evidence>
<reference evidence="4" key="1">
    <citation type="submission" date="2016-03" db="EMBL/GenBank/DDBJ databases">
        <authorList>
            <person name="Devillers H."/>
        </authorList>
    </citation>
    <scope>NUCLEOTIDE SEQUENCE [LARGE SCALE GENOMIC DNA]</scope>
</reference>
<sequence>MGKRFSESAPKKAAGQQRKREQAAAKDRAHREKVEAAEAAKWDEGSRKPSSKKLVEEQKRLEKLRAKEERDALLAAEEESLGKGGKGKK</sequence>
<dbReference type="STRING" id="1230905.A0A1G4K0Z5"/>
<dbReference type="Pfam" id="PF22048">
    <property type="entry name" value="LSO1_2-like"/>
    <property type="match status" value="1"/>
</dbReference>
<evidence type="ECO:0000313" key="3">
    <source>
        <dbReference type="EMBL" id="SCU97205.1"/>
    </source>
</evidence>
<dbReference type="InterPro" id="IPR054413">
    <property type="entry name" value="LSO1/2"/>
</dbReference>
<evidence type="ECO:0000256" key="1">
    <source>
        <dbReference type="SAM" id="MobiDB-lite"/>
    </source>
</evidence>
<feature type="domain" description="LSO1/LSO2" evidence="2">
    <location>
        <begin position="11"/>
        <end position="78"/>
    </location>
</feature>
<keyword evidence="4" id="KW-1185">Reference proteome</keyword>
<evidence type="ECO:0000259" key="2">
    <source>
        <dbReference type="Pfam" id="PF22048"/>
    </source>
</evidence>
<protein>
    <submittedName>
        <fullName evidence="3">LAMI_0F09230g1_1</fullName>
    </submittedName>
</protein>
<name>A0A1G4K0Z5_9SACH</name>
<dbReference type="AlphaFoldDB" id="A0A1G4K0Z5"/>
<proteinExistence type="predicted"/>
<dbReference type="EMBL" id="LT598467">
    <property type="protein sequence ID" value="SCU97205.1"/>
    <property type="molecule type" value="Genomic_DNA"/>
</dbReference>
<dbReference type="Proteomes" id="UP000191024">
    <property type="component" value="Chromosome F"/>
</dbReference>
<organism evidence="3 4">
    <name type="scientific">Lachancea mirantina</name>
    <dbReference type="NCBI Taxonomy" id="1230905"/>
    <lineage>
        <taxon>Eukaryota</taxon>
        <taxon>Fungi</taxon>
        <taxon>Dikarya</taxon>
        <taxon>Ascomycota</taxon>
        <taxon>Saccharomycotina</taxon>
        <taxon>Saccharomycetes</taxon>
        <taxon>Saccharomycetales</taxon>
        <taxon>Saccharomycetaceae</taxon>
        <taxon>Lachancea</taxon>
    </lineage>
</organism>
<feature type="compositionally biased region" description="Basic and acidic residues" evidence="1">
    <location>
        <begin position="1"/>
        <end position="10"/>
    </location>
</feature>
<feature type="region of interest" description="Disordered" evidence="1">
    <location>
        <begin position="1"/>
        <end position="57"/>
    </location>
</feature>
<gene>
    <name evidence="3" type="ORF">LAMI_0F09230G</name>
</gene>
<feature type="compositionally biased region" description="Basic and acidic residues" evidence="1">
    <location>
        <begin position="18"/>
        <end position="57"/>
    </location>
</feature>